<dbReference type="Pfam" id="PF17390">
    <property type="entry name" value="Bac_rhamnosid_C"/>
    <property type="match status" value="1"/>
</dbReference>
<dbReference type="GO" id="GO:0005975">
    <property type="term" value="P:carbohydrate metabolic process"/>
    <property type="evidence" value="ECO:0007669"/>
    <property type="project" value="InterPro"/>
</dbReference>
<dbReference type="Gene3D" id="1.50.10.10">
    <property type="match status" value="1"/>
</dbReference>
<name>A0AAX1NCV9_9BACT</name>
<accession>A0AAX1NCV9</accession>
<sequence>MKLLLKKIILSSLLLLVSTAIFSNPIDWGNAQWIWQEKDSPSNTWMCFRKTVELEKVPEIIEAHISVDSKFWLWVNGEMVMFEGGLSRGPSQAGEWNRKEKITPANSWYETVNIQSHLKEGKNTIAILVWYWGRETHKGTHIDSKKGGLLFHSQIGNQTVVSDKSWNVLQHTAYDNSIEPPSKNLTQYGVQFDAQNALNDWTSKAWYMPDYNDKKWKKATEKGKLGIAPWYNVEPNIVPHLINHGLANYENHEELNLPFESNGKVLKCKLPFNKQINPYFEIESKTAGDTIFITTDNHLNQITATYVTKKGKQSFECFSWMNGHDIKYTFPKGIKVNVLKYRWMSVGKMAGSFEVDDPFYTRLWEMGNNTLFVCARDNFMDCPDRERALWIGDVADQASYLFYSMDNAGRQLLKKAILQTMMFSEDGVIGALGPLRVRELVSQSLQFISGAIWPYYLNTGDKATLEKVYPYVFSYLDLFPMQENGLPEYRRGKSADTWDWLDWGVENTIDKEPIQMAFYYLALKEAHKMANVVGNKEHIQWYQSRIESMEIAYDKAYWKDGFYSTDIKKFKDDRANAIAIVSGIAKPKYYNQIVDNVLIPNRFSSPHFEWIVEEAMCIAGRHEASLKRMKEQYQSQVNRKGMTTLYEKFPKGGSYNHAWNAPNTILSKYIAGVQPTAVAWSEFEISPTLLHIKKLSEKIPTVKGTIDFTINVTSQQYEIDLHSPKETKAIIGIPKGNKKIQKVLVNGREVWKDGSFINKLHGLSFEKDVDNFLKFKLTGGEYIVKAIYEEEL</sequence>
<dbReference type="SUPFAM" id="SSF48208">
    <property type="entry name" value="Six-hairpin glycosidases"/>
    <property type="match status" value="1"/>
</dbReference>
<dbReference type="InterPro" id="IPR035398">
    <property type="entry name" value="Bac_rhamnosid_C"/>
</dbReference>
<protein>
    <recommendedName>
        <fullName evidence="6">Glycoside hydrolase</fullName>
    </recommendedName>
</protein>
<feature type="domain" description="Alpha-L-rhamnosidase six-hairpin glycosidase" evidence="2">
    <location>
        <begin position="349"/>
        <end position="594"/>
    </location>
</feature>
<dbReference type="InterPro" id="IPR035396">
    <property type="entry name" value="Bac_rhamnosid6H"/>
</dbReference>
<dbReference type="Gene3D" id="2.60.420.10">
    <property type="entry name" value="Maltose phosphorylase, domain 3"/>
    <property type="match status" value="1"/>
</dbReference>
<dbReference type="InterPro" id="IPR008928">
    <property type="entry name" value="6-hairpin_glycosidase_sf"/>
</dbReference>
<feature type="chain" id="PRO_5043948447" description="Glycoside hydrolase" evidence="1">
    <location>
        <begin position="24"/>
        <end position="792"/>
    </location>
</feature>
<dbReference type="PANTHER" id="PTHR34987:SF2">
    <property type="entry name" value="B, PUTATIVE (AFU_ORTHOLOGUE AFUA_7G05040)-RELATED"/>
    <property type="match status" value="1"/>
</dbReference>
<dbReference type="PANTHER" id="PTHR34987">
    <property type="entry name" value="C, PUTATIVE (AFU_ORTHOLOGUE AFUA_3G02880)-RELATED"/>
    <property type="match status" value="1"/>
</dbReference>
<feature type="signal peptide" evidence="1">
    <location>
        <begin position="1"/>
        <end position="23"/>
    </location>
</feature>
<evidence type="ECO:0000259" key="3">
    <source>
        <dbReference type="Pfam" id="PF17390"/>
    </source>
</evidence>
<dbReference type="Proteomes" id="UP000678679">
    <property type="component" value="Chromosome 2"/>
</dbReference>
<proteinExistence type="predicted"/>
<keyword evidence="1" id="KW-0732">Signal</keyword>
<keyword evidence="5" id="KW-1185">Reference proteome</keyword>
<evidence type="ECO:0000313" key="4">
    <source>
        <dbReference type="EMBL" id="QWG05430.1"/>
    </source>
</evidence>
<dbReference type="InterPro" id="IPR012341">
    <property type="entry name" value="6hp_glycosidase-like_sf"/>
</dbReference>
<evidence type="ECO:0000259" key="2">
    <source>
        <dbReference type="Pfam" id="PF17389"/>
    </source>
</evidence>
<evidence type="ECO:0008006" key="6">
    <source>
        <dbReference type="Google" id="ProtNLM"/>
    </source>
</evidence>
<dbReference type="RefSeq" id="WP_169661914.1">
    <property type="nucleotide sequence ID" value="NZ_CP076133.1"/>
</dbReference>
<dbReference type="EMBL" id="CP076133">
    <property type="protein sequence ID" value="QWG05430.1"/>
    <property type="molecule type" value="Genomic_DNA"/>
</dbReference>
<reference evidence="4 5" key="1">
    <citation type="submission" date="2021-05" db="EMBL/GenBank/DDBJ databases">
        <title>Comparative genomic studies on the polysaccharide-degrading batcterial strains of the Flammeovirga genus.</title>
        <authorList>
            <person name="Zewei F."/>
            <person name="Zheng Z."/>
            <person name="Yu L."/>
            <person name="Ruyue G."/>
            <person name="Yanhong M."/>
            <person name="Yuanyuan C."/>
            <person name="Jingyan G."/>
            <person name="Wenjun H."/>
        </authorList>
    </citation>
    <scope>NUCLEOTIDE SEQUENCE [LARGE SCALE GENOMIC DNA]</scope>
    <source>
        <strain evidence="4 5">NBRC:100898</strain>
    </source>
</reference>
<dbReference type="Gene3D" id="2.60.120.260">
    <property type="entry name" value="Galactose-binding domain-like"/>
    <property type="match status" value="1"/>
</dbReference>
<evidence type="ECO:0000313" key="5">
    <source>
        <dbReference type="Proteomes" id="UP000678679"/>
    </source>
</evidence>
<gene>
    <name evidence="4" type="ORF">KMW28_23720</name>
</gene>
<dbReference type="Pfam" id="PF17389">
    <property type="entry name" value="Bac_rhamnosid6H"/>
    <property type="match status" value="1"/>
</dbReference>
<dbReference type="KEGG" id="fya:KMW28_23720"/>
<evidence type="ECO:0000256" key="1">
    <source>
        <dbReference type="SAM" id="SignalP"/>
    </source>
</evidence>
<feature type="domain" description="Alpha-L-rhamnosidase C-terminal" evidence="3">
    <location>
        <begin position="672"/>
        <end position="740"/>
    </location>
</feature>
<organism evidence="4 5">
    <name type="scientific">Flammeovirga yaeyamensis</name>
    <dbReference type="NCBI Taxonomy" id="367791"/>
    <lineage>
        <taxon>Bacteria</taxon>
        <taxon>Pseudomonadati</taxon>
        <taxon>Bacteroidota</taxon>
        <taxon>Cytophagia</taxon>
        <taxon>Cytophagales</taxon>
        <taxon>Flammeovirgaceae</taxon>
        <taxon>Flammeovirga</taxon>
    </lineage>
</organism>
<dbReference type="AlphaFoldDB" id="A0AAX1NCV9"/>